<protein>
    <submittedName>
        <fullName evidence="2">Uncharacterized protein</fullName>
    </submittedName>
</protein>
<reference evidence="2" key="1">
    <citation type="submission" date="2022-11" db="UniProtKB">
        <authorList>
            <consortium name="WormBaseParasite"/>
        </authorList>
    </citation>
    <scope>IDENTIFICATION</scope>
</reference>
<keyword evidence="1" id="KW-1185">Reference proteome</keyword>
<organism evidence="1 2">
    <name type="scientific">Meloidogyne javanica</name>
    <name type="common">Root-knot nematode worm</name>
    <dbReference type="NCBI Taxonomy" id="6303"/>
    <lineage>
        <taxon>Eukaryota</taxon>
        <taxon>Metazoa</taxon>
        <taxon>Ecdysozoa</taxon>
        <taxon>Nematoda</taxon>
        <taxon>Chromadorea</taxon>
        <taxon>Rhabditida</taxon>
        <taxon>Tylenchina</taxon>
        <taxon>Tylenchomorpha</taxon>
        <taxon>Tylenchoidea</taxon>
        <taxon>Meloidogynidae</taxon>
        <taxon>Meloidogyninae</taxon>
        <taxon>Meloidogyne</taxon>
        <taxon>Meloidogyne incognita group</taxon>
    </lineage>
</organism>
<name>A0A915LWA0_MELJA</name>
<evidence type="ECO:0000313" key="2">
    <source>
        <dbReference type="WBParaSite" id="scaffold18329_cov200.g18874"/>
    </source>
</evidence>
<evidence type="ECO:0000313" key="1">
    <source>
        <dbReference type="Proteomes" id="UP000887561"/>
    </source>
</evidence>
<dbReference type="AlphaFoldDB" id="A0A915LWA0"/>
<dbReference type="Proteomes" id="UP000887561">
    <property type="component" value="Unplaced"/>
</dbReference>
<accession>A0A915LWA0</accession>
<proteinExistence type="predicted"/>
<dbReference type="WBParaSite" id="scaffold18329_cov200.g18874">
    <property type="protein sequence ID" value="scaffold18329_cov200.g18874"/>
    <property type="gene ID" value="scaffold18329_cov200.g18874"/>
</dbReference>
<sequence>MTPKIGYTKPFRSGLGLLFPALGLIEAQLLNFPTLLADFLQQLKKIFPQSTIYSLTSERFYNQFITAISTNSPNGSIVDWNELDVSLG</sequence>